<evidence type="ECO:0000256" key="1">
    <source>
        <dbReference type="ARBA" id="ARBA00009182"/>
    </source>
</evidence>
<proteinExistence type="inferred from homology"/>
<keyword evidence="3 7" id="KW-0436">Ligase</keyword>
<dbReference type="GO" id="GO:0006099">
    <property type="term" value="P:tricarboxylic acid cycle"/>
    <property type="evidence" value="ECO:0007669"/>
    <property type="project" value="UniProtKB-UniRule"/>
</dbReference>
<feature type="binding site" evidence="7">
    <location>
        <position position="205"/>
    </location>
    <ligand>
        <name>Mg(2+)</name>
        <dbReference type="ChEBI" id="CHEBI:18420"/>
    </ligand>
</feature>
<evidence type="ECO:0000256" key="3">
    <source>
        <dbReference type="ARBA" id="ARBA00022598"/>
    </source>
</evidence>
<dbReference type="UniPathway" id="UPA00223">
    <property type="reaction ID" value="UER00999"/>
</dbReference>
<evidence type="ECO:0000259" key="9">
    <source>
        <dbReference type="PROSITE" id="PS50975"/>
    </source>
</evidence>
<dbReference type="GO" id="GO:0005829">
    <property type="term" value="C:cytosol"/>
    <property type="evidence" value="ECO:0007669"/>
    <property type="project" value="TreeGrafter"/>
</dbReference>
<dbReference type="InterPro" id="IPR011761">
    <property type="entry name" value="ATP-grasp"/>
</dbReference>
<comment type="caution">
    <text evidence="10">The sequence shown here is derived from an EMBL/GenBank/DDBJ whole genome shotgun (WGS) entry which is preliminary data.</text>
</comment>
<feature type="binding site" evidence="7">
    <location>
        <position position="191"/>
    </location>
    <ligand>
        <name>Mg(2+)</name>
        <dbReference type="ChEBI" id="CHEBI:18420"/>
    </ligand>
</feature>
<keyword evidence="2 7" id="KW-0816">Tricarboxylic acid cycle</keyword>
<dbReference type="Gene3D" id="3.30.1490.20">
    <property type="entry name" value="ATP-grasp fold, A domain"/>
    <property type="match status" value="1"/>
</dbReference>
<feature type="domain" description="ATP-grasp" evidence="9">
    <location>
        <begin position="9"/>
        <end position="241"/>
    </location>
</feature>
<organism evidence="10 11">
    <name type="scientific">Candidatus Sediminicultor quintus</name>
    <dbReference type="NCBI Taxonomy" id="1797291"/>
    <lineage>
        <taxon>Bacteria</taxon>
        <taxon>Pseudomonadati</taxon>
        <taxon>Atribacterota</taxon>
        <taxon>Candidatus Phoenicimicrobiia</taxon>
        <taxon>Candidatus Pheonicimicrobiales</taxon>
        <taxon>Candidatus Phoenicimicrobiaceae</taxon>
        <taxon>Candidatus Sediminicultor</taxon>
    </lineage>
</organism>
<dbReference type="FunFam" id="3.40.50.261:FF:000001">
    <property type="entry name" value="Succinate--CoA ligase [ADP-forming] subunit beta"/>
    <property type="match status" value="1"/>
</dbReference>
<evidence type="ECO:0000256" key="6">
    <source>
        <dbReference type="ARBA" id="ARBA00022842"/>
    </source>
</evidence>
<comment type="catalytic activity">
    <reaction evidence="7">
        <text>GTP + succinate + CoA = succinyl-CoA + GDP + phosphate</text>
        <dbReference type="Rhea" id="RHEA:22120"/>
        <dbReference type="ChEBI" id="CHEBI:30031"/>
        <dbReference type="ChEBI" id="CHEBI:37565"/>
        <dbReference type="ChEBI" id="CHEBI:43474"/>
        <dbReference type="ChEBI" id="CHEBI:57287"/>
        <dbReference type="ChEBI" id="CHEBI:57292"/>
        <dbReference type="ChEBI" id="CHEBI:58189"/>
    </reaction>
</comment>
<dbReference type="GO" id="GO:0000287">
    <property type="term" value="F:magnesium ion binding"/>
    <property type="evidence" value="ECO:0007669"/>
    <property type="project" value="UniProtKB-UniRule"/>
</dbReference>
<dbReference type="Gene3D" id="3.30.470.20">
    <property type="entry name" value="ATP-grasp fold, B domain"/>
    <property type="match status" value="1"/>
</dbReference>
<dbReference type="GO" id="GO:0005524">
    <property type="term" value="F:ATP binding"/>
    <property type="evidence" value="ECO:0007669"/>
    <property type="project" value="UniProtKB-UniRule"/>
</dbReference>
<evidence type="ECO:0000256" key="4">
    <source>
        <dbReference type="ARBA" id="ARBA00022723"/>
    </source>
</evidence>
<dbReference type="FunFam" id="3.30.1490.20:FF:000014">
    <property type="entry name" value="Succinate--CoA ligase [ADP-forming] subunit beta"/>
    <property type="match status" value="1"/>
</dbReference>
<comment type="similarity">
    <text evidence="1 7">Belongs to the succinate/malate CoA ligase beta subunit family.</text>
</comment>
<evidence type="ECO:0000256" key="8">
    <source>
        <dbReference type="PROSITE-ProRule" id="PRU00409"/>
    </source>
</evidence>
<dbReference type="SUPFAM" id="SSF56059">
    <property type="entry name" value="Glutathione synthetase ATP-binding domain-like"/>
    <property type="match status" value="1"/>
</dbReference>
<dbReference type="PANTHER" id="PTHR11815:SF10">
    <property type="entry name" value="SUCCINATE--COA LIGASE [GDP-FORMING] SUBUNIT BETA, MITOCHONDRIAL"/>
    <property type="match status" value="1"/>
</dbReference>
<feature type="binding site" evidence="7">
    <location>
        <position position="256"/>
    </location>
    <ligand>
        <name>substrate</name>
        <note>ligand shared with subunit alpha</note>
    </ligand>
</feature>
<dbReference type="NCBIfam" id="NF001913">
    <property type="entry name" value="PRK00696.1"/>
    <property type="match status" value="1"/>
</dbReference>
<dbReference type="Pfam" id="PF08442">
    <property type="entry name" value="ATP-grasp_2"/>
    <property type="match status" value="1"/>
</dbReference>
<dbReference type="InterPro" id="IPR017866">
    <property type="entry name" value="Succ-CoA_synthase_bsu_CS"/>
</dbReference>
<name>A0A1F5A9N6_9BACT</name>
<dbReference type="InterPro" id="IPR005811">
    <property type="entry name" value="SUCC_ACL_C"/>
</dbReference>
<dbReference type="FunFam" id="3.30.470.20:FF:000002">
    <property type="entry name" value="Succinate--CoA ligase [ADP-forming] subunit beta"/>
    <property type="match status" value="1"/>
</dbReference>
<evidence type="ECO:0000313" key="11">
    <source>
        <dbReference type="Proteomes" id="UP000177701"/>
    </source>
</evidence>
<comment type="pathway">
    <text evidence="7">Carbohydrate metabolism; tricarboxylic acid cycle; succinate from succinyl-CoA (ligase route): step 1/1.</text>
</comment>
<dbReference type="Pfam" id="PF00549">
    <property type="entry name" value="Ligase_CoA"/>
    <property type="match status" value="1"/>
</dbReference>
<evidence type="ECO:0000313" key="10">
    <source>
        <dbReference type="EMBL" id="OGD15271.1"/>
    </source>
</evidence>
<keyword evidence="5 7" id="KW-0547">Nucleotide-binding</keyword>
<dbReference type="SUPFAM" id="SSF52210">
    <property type="entry name" value="Succinyl-CoA synthetase domains"/>
    <property type="match status" value="1"/>
</dbReference>
<dbReference type="STRING" id="1797291.A2V47_05955"/>
<keyword evidence="4 7" id="KW-0479">Metal-binding</keyword>
<dbReference type="GO" id="GO:0006104">
    <property type="term" value="P:succinyl-CoA metabolic process"/>
    <property type="evidence" value="ECO:0007669"/>
    <property type="project" value="TreeGrafter"/>
</dbReference>
<keyword evidence="7 8" id="KW-0067">ATP-binding</keyword>
<accession>A0A1F5A9N6</accession>
<dbReference type="InterPro" id="IPR013815">
    <property type="entry name" value="ATP_grasp_subdomain_1"/>
</dbReference>
<dbReference type="PANTHER" id="PTHR11815">
    <property type="entry name" value="SUCCINYL-COA SYNTHETASE BETA CHAIN"/>
    <property type="match status" value="1"/>
</dbReference>
<sequence length="378" mass="41258">MKIYEFQAYEIFTKRGIPSPWGEVAKTSEEVKKIAEKLGRPVVVKAQVLVGGRGKAGGIKLASTPEEAYQAAEKILNSKLKGILVKRVFVKESVSIKEEYYLGVTVDRAQKRVVVMVSPAGGIDIEEVARTNPEKIFKFYVHPLLGFKSHQANELASALTKDKNLVQGIAKILSALYRIFEEMDSSLVEVNPLVITKEGSLFALDAKIIFDDNALYRHPEIDSLRDLEAEDPLEVRAKEAGISYVKLEGNIGCIVNGAGLAMATMDLVKHYGAEPANFLDVGGGASSQQVGKALDIVLSDEQVRAVLVNIFGGITRCDIVAEGLIQALSKREMNLPLIIRLTGTNEEEGRKKLKGIKGIFLADTMNEAAKKAMEVVKS</sequence>
<dbReference type="AlphaFoldDB" id="A0A1F5A9N6"/>
<protein>
    <recommendedName>
        <fullName evidence="7">Succinate--CoA ligase [ADP-forming] subunit beta</fullName>
        <ecNumber evidence="7">6.2.1.5</ecNumber>
    </recommendedName>
    <alternativeName>
        <fullName evidence="7">Succinyl-CoA synthetase subunit beta</fullName>
        <shortName evidence="7">SCS-beta</shortName>
    </alternativeName>
</protein>
<feature type="binding site" evidence="7">
    <location>
        <position position="94"/>
    </location>
    <ligand>
        <name>ATP</name>
        <dbReference type="ChEBI" id="CHEBI:30616"/>
    </ligand>
</feature>
<feature type="binding site" evidence="7">
    <location>
        <begin position="313"/>
        <end position="315"/>
    </location>
    <ligand>
        <name>substrate</name>
        <note>ligand shared with subunit alpha</note>
    </ligand>
</feature>
<comment type="cofactor">
    <cofactor evidence="7">
        <name>Mg(2+)</name>
        <dbReference type="ChEBI" id="CHEBI:18420"/>
    </cofactor>
    <text evidence="7">Binds 1 Mg(2+) ion per subunit.</text>
</comment>
<dbReference type="GO" id="GO:0004776">
    <property type="term" value="F:succinate-CoA ligase (GDP-forming) activity"/>
    <property type="evidence" value="ECO:0007669"/>
    <property type="project" value="RHEA"/>
</dbReference>
<dbReference type="Proteomes" id="UP000177701">
    <property type="component" value="Unassembled WGS sequence"/>
</dbReference>
<dbReference type="PROSITE" id="PS01217">
    <property type="entry name" value="SUCCINYL_COA_LIG_3"/>
    <property type="match status" value="1"/>
</dbReference>
<dbReference type="GO" id="GO:0004775">
    <property type="term" value="F:succinate-CoA ligase (ADP-forming) activity"/>
    <property type="evidence" value="ECO:0007669"/>
    <property type="project" value="UniProtKB-UniRule"/>
</dbReference>
<keyword evidence="6 7" id="KW-0460">Magnesium</keyword>
<feature type="binding site" evidence="7">
    <location>
        <position position="99"/>
    </location>
    <ligand>
        <name>ATP</name>
        <dbReference type="ChEBI" id="CHEBI:30616"/>
    </ligand>
</feature>
<feature type="binding site" evidence="7">
    <location>
        <position position="45"/>
    </location>
    <ligand>
        <name>ATP</name>
        <dbReference type="ChEBI" id="CHEBI:30616"/>
    </ligand>
</feature>
<dbReference type="InterPro" id="IPR016102">
    <property type="entry name" value="Succinyl-CoA_synth-like"/>
</dbReference>
<evidence type="ECO:0000256" key="2">
    <source>
        <dbReference type="ARBA" id="ARBA00022532"/>
    </source>
</evidence>
<comment type="caution">
    <text evidence="7">Lacks conserved residue(s) required for the propagation of feature annotation.</text>
</comment>
<comment type="catalytic activity">
    <reaction evidence="7">
        <text>succinate + ATP + CoA = succinyl-CoA + ADP + phosphate</text>
        <dbReference type="Rhea" id="RHEA:17661"/>
        <dbReference type="ChEBI" id="CHEBI:30031"/>
        <dbReference type="ChEBI" id="CHEBI:30616"/>
        <dbReference type="ChEBI" id="CHEBI:43474"/>
        <dbReference type="ChEBI" id="CHEBI:57287"/>
        <dbReference type="ChEBI" id="CHEBI:57292"/>
        <dbReference type="ChEBI" id="CHEBI:456216"/>
        <dbReference type="EC" id="6.2.1.5"/>
    </reaction>
</comment>
<gene>
    <name evidence="7" type="primary">sucC</name>
    <name evidence="10" type="ORF">A2V47_05955</name>
</gene>
<feature type="binding site" evidence="7">
    <location>
        <begin position="52"/>
        <end position="54"/>
    </location>
    <ligand>
        <name>ATP</name>
        <dbReference type="ChEBI" id="CHEBI:30616"/>
    </ligand>
</feature>
<dbReference type="NCBIfam" id="TIGR01016">
    <property type="entry name" value="sucCoAbeta"/>
    <property type="match status" value="1"/>
</dbReference>
<dbReference type="GO" id="GO:0042709">
    <property type="term" value="C:succinate-CoA ligase complex"/>
    <property type="evidence" value="ECO:0007669"/>
    <property type="project" value="TreeGrafter"/>
</dbReference>
<evidence type="ECO:0000256" key="7">
    <source>
        <dbReference type="HAMAP-Rule" id="MF_00558"/>
    </source>
</evidence>
<evidence type="ECO:0000256" key="5">
    <source>
        <dbReference type="ARBA" id="ARBA00022741"/>
    </source>
</evidence>
<dbReference type="PROSITE" id="PS50975">
    <property type="entry name" value="ATP_GRASP"/>
    <property type="match status" value="1"/>
</dbReference>
<dbReference type="InterPro" id="IPR005809">
    <property type="entry name" value="Succ_CoA_ligase-like_bsu"/>
</dbReference>
<comment type="subunit">
    <text evidence="7">Heterotetramer of two alpha and two beta subunits.</text>
</comment>
<comment type="function">
    <text evidence="7">Succinyl-CoA synthetase functions in the citric acid cycle (TCA), coupling the hydrolysis of succinyl-CoA to the synthesis of either ATP or GTP and thus represents the only step of substrate-level phosphorylation in the TCA. The beta subunit provides nucleotide specificity of the enzyme and binds the substrate succinate, while the binding sites for coenzyme A and phosphate are found in the alpha subunit.</text>
</comment>
<dbReference type="EC" id="6.2.1.5" evidence="7"/>
<dbReference type="PIRSF" id="PIRSF001554">
    <property type="entry name" value="SucCS_beta"/>
    <property type="match status" value="1"/>
</dbReference>
<dbReference type="Gene3D" id="3.40.50.261">
    <property type="entry name" value="Succinyl-CoA synthetase domains"/>
    <property type="match status" value="1"/>
</dbReference>
<dbReference type="EMBL" id="MEYH01000062">
    <property type="protein sequence ID" value="OGD15271.1"/>
    <property type="molecule type" value="Genomic_DNA"/>
</dbReference>
<dbReference type="InterPro" id="IPR013650">
    <property type="entry name" value="ATP-grasp_succ-CoA_synth-type"/>
</dbReference>
<reference evidence="10 11" key="1">
    <citation type="journal article" date="2016" name="Nat. Commun.">
        <title>Thousands of microbial genomes shed light on interconnected biogeochemical processes in an aquifer system.</title>
        <authorList>
            <person name="Anantharaman K."/>
            <person name="Brown C.T."/>
            <person name="Hug L.A."/>
            <person name="Sharon I."/>
            <person name="Castelle C.J."/>
            <person name="Probst A.J."/>
            <person name="Thomas B.C."/>
            <person name="Singh A."/>
            <person name="Wilkins M.J."/>
            <person name="Karaoz U."/>
            <person name="Brodie E.L."/>
            <person name="Williams K.H."/>
            <person name="Hubbard S.S."/>
            <person name="Banfield J.F."/>
        </authorList>
    </citation>
    <scope>NUCLEOTIDE SEQUENCE [LARGE SCALE GENOMIC DNA]</scope>
</reference>
<dbReference type="HAMAP" id="MF_00558">
    <property type="entry name" value="Succ_CoA_beta"/>
    <property type="match status" value="1"/>
</dbReference>